<keyword evidence="2" id="KW-0472">Membrane</keyword>
<name>A0AAN5DCE4_9BILA</name>
<dbReference type="GO" id="GO:0005615">
    <property type="term" value="C:extracellular space"/>
    <property type="evidence" value="ECO:0007669"/>
    <property type="project" value="TreeGrafter"/>
</dbReference>
<evidence type="ECO:0000256" key="1">
    <source>
        <dbReference type="SAM" id="MobiDB-lite"/>
    </source>
</evidence>
<dbReference type="InterPro" id="IPR045357">
    <property type="entry name" value="Aminopeptidase_N-like_N"/>
</dbReference>
<feature type="compositionally biased region" description="Basic and acidic residues" evidence="1">
    <location>
        <begin position="86"/>
        <end position="105"/>
    </location>
</feature>
<organism evidence="4 5">
    <name type="scientific">Pristionchus mayeri</name>
    <dbReference type="NCBI Taxonomy" id="1317129"/>
    <lineage>
        <taxon>Eukaryota</taxon>
        <taxon>Metazoa</taxon>
        <taxon>Ecdysozoa</taxon>
        <taxon>Nematoda</taxon>
        <taxon>Chromadorea</taxon>
        <taxon>Rhabditida</taxon>
        <taxon>Rhabditina</taxon>
        <taxon>Diplogasteromorpha</taxon>
        <taxon>Diplogasteroidea</taxon>
        <taxon>Neodiplogasteridae</taxon>
        <taxon>Pristionchus</taxon>
    </lineage>
</organism>
<evidence type="ECO:0000313" key="5">
    <source>
        <dbReference type="Proteomes" id="UP001328107"/>
    </source>
</evidence>
<dbReference type="InterPro" id="IPR042097">
    <property type="entry name" value="Aminopeptidase_N-like_N_sf"/>
</dbReference>
<keyword evidence="2" id="KW-0812">Transmembrane</keyword>
<evidence type="ECO:0000313" key="4">
    <source>
        <dbReference type="EMBL" id="GMR59545.1"/>
    </source>
</evidence>
<dbReference type="InterPro" id="IPR050344">
    <property type="entry name" value="Peptidase_M1_aminopeptidases"/>
</dbReference>
<proteinExistence type="predicted"/>
<feature type="region of interest" description="Disordered" evidence="1">
    <location>
        <begin position="57"/>
        <end position="115"/>
    </location>
</feature>
<evidence type="ECO:0000259" key="3">
    <source>
        <dbReference type="Pfam" id="PF17900"/>
    </source>
</evidence>
<dbReference type="EMBL" id="BTRK01000006">
    <property type="protein sequence ID" value="GMR59545.1"/>
    <property type="molecule type" value="Genomic_DNA"/>
</dbReference>
<dbReference type="Proteomes" id="UP001328107">
    <property type="component" value="Unassembled WGS sequence"/>
</dbReference>
<keyword evidence="5" id="KW-1185">Reference proteome</keyword>
<dbReference type="PANTHER" id="PTHR11533:SF299">
    <property type="entry name" value="AMINOPEPTIDASE"/>
    <property type="match status" value="1"/>
</dbReference>
<dbReference type="SUPFAM" id="SSF63737">
    <property type="entry name" value="Leukotriene A4 hydrolase N-terminal domain"/>
    <property type="match status" value="1"/>
</dbReference>
<dbReference type="PANTHER" id="PTHR11533">
    <property type="entry name" value="PROTEASE M1 ZINC METALLOPROTEASE"/>
    <property type="match status" value="1"/>
</dbReference>
<dbReference type="GO" id="GO:0005737">
    <property type="term" value="C:cytoplasm"/>
    <property type="evidence" value="ECO:0007669"/>
    <property type="project" value="TreeGrafter"/>
</dbReference>
<evidence type="ECO:0000256" key="2">
    <source>
        <dbReference type="SAM" id="Phobius"/>
    </source>
</evidence>
<feature type="domain" description="Aminopeptidase N-like N-terminal" evidence="3">
    <location>
        <begin position="138"/>
        <end position="311"/>
    </location>
</feature>
<comment type="caution">
    <text evidence="4">The sequence shown here is derived from an EMBL/GenBank/DDBJ whole genome shotgun (WGS) entry which is preliminary data.</text>
</comment>
<dbReference type="AlphaFoldDB" id="A0AAN5DCE4"/>
<protein>
    <recommendedName>
        <fullName evidence="3">Aminopeptidase N-like N-terminal domain-containing protein</fullName>
    </recommendedName>
</protein>
<dbReference type="GO" id="GO:0008270">
    <property type="term" value="F:zinc ion binding"/>
    <property type="evidence" value="ECO:0007669"/>
    <property type="project" value="TreeGrafter"/>
</dbReference>
<dbReference type="GO" id="GO:0016020">
    <property type="term" value="C:membrane"/>
    <property type="evidence" value="ECO:0007669"/>
    <property type="project" value="TreeGrafter"/>
</dbReference>
<dbReference type="GO" id="GO:0043171">
    <property type="term" value="P:peptide catabolic process"/>
    <property type="evidence" value="ECO:0007669"/>
    <property type="project" value="TreeGrafter"/>
</dbReference>
<gene>
    <name evidence="4" type="ORF">PMAYCL1PPCAC_29740</name>
</gene>
<dbReference type="Gene3D" id="2.60.40.1730">
    <property type="entry name" value="tricorn interacting facor f3 domain"/>
    <property type="match status" value="1"/>
</dbReference>
<dbReference type="GO" id="GO:0042277">
    <property type="term" value="F:peptide binding"/>
    <property type="evidence" value="ECO:0007669"/>
    <property type="project" value="TreeGrafter"/>
</dbReference>
<accession>A0AAN5DCE4</accession>
<dbReference type="GO" id="GO:0070006">
    <property type="term" value="F:metalloaminopeptidase activity"/>
    <property type="evidence" value="ECO:0007669"/>
    <property type="project" value="TreeGrafter"/>
</dbReference>
<keyword evidence="2" id="KW-1133">Transmembrane helix</keyword>
<reference evidence="5" key="1">
    <citation type="submission" date="2022-10" db="EMBL/GenBank/DDBJ databases">
        <title>Genome assembly of Pristionchus species.</title>
        <authorList>
            <person name="Yoshida K."/>
            <person name="Sommer R.J."/>
        </authorList>
    </citation>
    <scope>NUCLEOTIDE SEQUENCE [LARGE SCALE GENOMIC DNA]</scope>
    <source>
        <strain evidence="5">RS5460</strain>
    </source>
</reference>
<dbReference type="Pfam" id="PF17900">
    <property type="entry name" value="Peptidase_M1_N"/>
    <property type="match status" value="1"/>
</dbReference>
<dbReference type="GO" id="GO:0006508">
    <property type="term" value="P:proteolysis"/>
    <property type="evidence" value="ECO:0007669"/>
    <property type="project" value="TreeGrafter"/>
</dbReference>
<sequence>MTKSRDKINSETCRDGRYPSSTVHLLSTLILISVIFLLLFFISPRIFFNSVDEQMYGESHSPSIPDPPIDPLTESFDPRPPIGHQNKSEAKGEDETEGNETKPSEDFDVDDLPFSRGMNPIRQRRKEVLHRLSKFIDPLHYSVHLNVTVRGRAGANESTVEGLSSIFFRIDGDPSNLLEIHIEGFRTLKLISLKNTNGLLVRPISEHYNKVKRTVVWMLERPMKTGEEYEMMVMWRMGASSKGFMGLYETWESLPNGERAYQLVTQGEVMGTRKWMPCFDEPSKASLSLSINHPFEMNARSNGAVKSRKNSSLPGIHEDYSNLTISVRMEYH</sequence>
<feature type="transmembrane region" description="Helical" evidence="2">
    <location>
        <begin position="21"/>
        <end position="42"/>
    </location>
</feature>